<proteinExistence type="predicted"/>
<reference evidence="2" key="1">
    <citation type="journal article" date="2023" name="G3 (Bethesda)">
        <title>Genome assembly and association tests identify interacting loci associated with vigor, precocity, and sex in interspecific pistachio rootstocks.</title>
        <authorList>
            <person name="Palmer W."/>
            <person name="Jacygrad E."/>
            <person name="Sagayaradj S."/>
            <person name="Cavanaugh K."/>
            <person name="Han R."/>
            <person name="Bertier L."/>
            <person name="Beede B."/>
            <person name="Kafkas S."/>
            <person name="Golino D."/>
            <person name="Preece J."/>
            <person name="Michelmore R."/>
        </authorList>
    </citation>
    <scope>NUCLEOTIDE SEQUENCE [LARGE SCALE GENOMIC DNA]</scope>
</reference>
<dbReference type="EMBL" id="CM047899">
    <property type="protein sequence ID" value="KAJ0103086.1"/>
    <property type="molecule type" value="Genomic_DNA"/>
</dbReference>
<sequence>MYAREARKCLHSNSSRPRRAPAQPRNDRFDSIHCASNQTGPHHLVIGSRHYRPRQVLLQRLRSRVGPINPIEFPAHVVEARSLISDLIRFQCRR</sequence>
<accession>A0ACC1BVD0</accession>
<gene>
    <name evidence="1" type="ORF">Patl1_06309</name>
</gene>
<evidence type="ECO:0000313" key="2">
    <source>
        <dbReference type="Proteomes" id="UP001164250"/>
    </source>
</evidence>
<comment type="caution">
    <text evidence="1">The sequence shown here is derived from an EMBL/GenBank/DDBJ whole genome shotgun (WGS) entry which is preliminary data.</text>
</comment>
<name>A0ACC1BVD0_9ROSI</name>
<dbReference type="Proteomes" id="UP001164250">
    <property type="component" value="Chromosome 3"/>
</dbReference>
<protein>
    <submittedName>
        <fullName evidence="1">Uncharacterized protein</fullName>
    </submittedName>
</protein>
<keyword evidence="2" id="KW-1185">Reference proteome</keyword>
<evidence type="ECO:0000313" key="1">
    <source>
        <dbReference type="EMBL" id="KAJ0103086.1"/>
    </source>
</evidence>
<organism evidence="1 2">
    <name type="scientific">Pistacia atlantica</name>
    <dbReference type="NCBI Taxonomy" id="434234"/>
    <lineage>
        <taxon>Eukaryota</taxon>
        <taxon>Viridiplantae</taxon>
        <taxon>Streptophyta</taxon>
        <taxon>Embryophyta</taxon>
        <taxon>Tracheophyta</taxon>
        <taxon>Spermatophyta</taxon>
        <taxon>Magnoliopsida</taxon>
        <taxon>eudicotyledons</taxon>
        <taxon>Gunneridae</taxon>
        <taxon>Pentapetalae</taxon>
        <taxon>rosids</taxon>
        <taxon>malvids</taxon>
        <taxon>Sapindales</taxon>
        <taxon>Anacardiaceae</taxon>
        <taxon>Pistacia</taxon>
    </lineage>
</organism>